<proteinExistence type="predicted"/>
<evidence type="ECO:0000313" key="3">
    <source>
        <dbReference type="Proteomes" id="UP000011666"/>
    </source>
</evidence>
<comment type="caution">
    <text evidence="2">The sequence shown here is derived from an EMBL/GenBank/DDBJ whole genome shotgun (WGS) entry which is preliminary data.</text>
</comment>
<dbReference type="AlphaFoldDB" id="M0QQD4"/>
<evidence type="ECO:0000259" key="1">
    <source>
        <dbReference type="Pfam" id="PF12728"/>
    </source>
</evidence>
<keyword evidence="3" id="KW-1185">Reference proteome</keyword>
<dbReference type="GO" id="GO:0003677">
    <property type="term" value="F:DNA binding"/>
    <property type="evidence" value="ECO:0007669"/>
    <property type="project" value="InterPro"/>
</dbReference>
<name>M0QQD4_9ACTN</name>
<dbReference type="EMBL" id="BANX01000041">
    <property type="protein sequence ID" value="GAC70793.1"/>
    <property type="molecule type" value="Genomic_DNA"/>
</dbReference>
<reference evidence="2 3" key="1">
    <citation type="submission" date="2013-01" db="EMBL/GenBank/DDBJ databases">
        <title>Whole genome shotgun sequence of Gordonia soli NBRC 108243.</title>
        <authorList>
            <person name="Isaki-Nakamura S."/>
            <person name="Hosoyama A."/>
            <person name="Tsuchikane K."/>
            <person name="Ando Y."/>
            <person name="Baba S."/>
            <person name="Ohji S."/>
            <person name="Hamada M."/>
            <person name="Tamura T."/>
            <person name="Yamazoe A."/>
            <person name="Yamazaki S."/>
            <person name="Fujita N."/>
        </authorList>
    </citation>
    <scope>NUCLEOTIDE SEQUENCE [LARGE SCALE GENOMIC DNA]</scope>
    <source>
        <strain evidence="2 3">NBRC 108243</strain>
    </source>
</reference>
<gene>
    <name evidence="2" type="ORF">GS4_41_00400</name>
</gene>
<dbReference type="InterPro" id="IPR010093">
    <property type="entry name" value="SinI_DNA-bd"/>
</dbReference>
<organism evidence="2 3">
    <name type="scientific">Gordonia soli NBRC 108243</name>
    <dbReference type="NCBI Taxonomy" id="1223545"/>
    <lineage>
        <taxon>Bacteria</taxon>
        <taxon>Bacillati</taxon>
        <taxon>Actinomycetota</taxon>
        <taxon>Actinomycetes</taxon>
        <taxon>Mycobacteriales</taxon>
        <taxon>Gordoniaceae</taxon>
        <taxon>Gordonia</taxon>
    </lineage>
</organism>
<dbReference type="STRING" id="1223545.GS4_41_00400"/>
<accession>M0QQD4</accession>
<sequence>MPNRHASHDPEELLTFPEVAQLLKVSLRTVQRYAKSEAIEVVRLPGAGVRIRRSAVDAALSGTKASA</sequence>
<dbReference type="Pfam" id="PF12728">
    <property type="entry name" value="HTH_17"/>
    <property type="match status" value="1"/>
</dbReference>
<dbReference type="InterPro" id="IPR041657">
    <property type="entry name" value="HTH_17"/>
</dbReference>
<dbReference type="SUPFAM" id="SSF46955">
    <property type="entry name" value="Putative DNA-binding domain"/>
    <property type="match status" value="1"/>
</dbReference>
<protein>
    <recommendedName>
        <fullName evidence="1">Helix-turn-helix domain-containing protein</fullName>
    </recommendedName>
</protein>
<dbReference type="OrthoDB" id="768005at2"/>
<dbReference type="NCBIfam" id="TIGR01764">
    <property type="entry name" value="excise"/>
    <property type="match status" value="1"/>
</dbReference>
<dbReference type="InterPro" id="IPR009061">
    <property type="entry name" value="DNA-bd_dom_put_sf"/>
</dbReference>
<dbReference type="Proteomes" id="UP000011666">
    <property type="component" value="Unassembled WGS sequence"/>
</dbReference>
<evidence type="ECO:0000313" key="2">
    <source>
        <dbReference type="EMBL" id="GAC70793.1"/>
    </source>
</evidence>
<dbReference type="RefSeq" id="WP_007625139.1">
    <property type="nucleotide sequence ID" value="NZ_BANX01000041.1"/>
</dbReference>
<feature type="domain" description="Helix-turn-helix" evidence="1">
    <location>
        <begin position="13"/>
        <end position="61"/>
    </location>
</feature>